<evidence type="ECO:0000256" key="4">
    <source>
        <dbReference type="ARBA" id="ARBA00022692"/>
    </source>
</evidence>
<dbReference type="FunFam" id="2.60.120.200:FF:000007">
    <property type="entry name" value="neurexin-1 isoform X1"/>
    <property type="match status" value="1"/>
</dbReference>
<keyword evidence="7" id="KW-0677">Repeat</keyword>
<feature type="domain" description="Laminin G" evidence="13">
    <location>
        <begin position="266"/>
        <end position="470"/>
    </location>
</feature>
<evidence type="ECO:0000256" key="11">
    <source>
        <dbReference type="ARBA" id="ARBA00054347"/>
    </source>
</evidence>
<dbReference type="FunFam" id="2.60.120.200:FF:000005">
    <property type="entry name" value="neurexin-1 isoform X1"/>
    <property type="match status" value="1"/>
</dbReference>
<dbReference type="CDD" id="cd00054">
    <property type="entry name" value="EGF_CA"/>
    <property type="match status" value="1"/>
</dbReference>
<feature type="domain" description="EGF-like" evidence="14">
    <location>
        <begin position="1079"/>
        <end position="1116"/>
    </location>
</feature>
<dbReference type="SUPFAM" id="SSF57196">
    <property type="entry name" value="EGF/Laminin"/>
    <property type="match status" value="2"/>
</dbReference>
<dbReference type="PROSITE" id="PS50025">
    <property type="entry name" value="LAM_G_DOMAIN"/>
    <property type="match status" value="5"/>
</dbReference>
<dbReference type="SUPFAM" id="SSF49899">
    <property type="entry name" value="Concanavalin A-like lectins/glucanases"/>
    <property type="match status" value="5"/>
</dbReference>
<feature type="domain" description="EGF-like" evidence="14">
    <location>
        <begin position="182"/>
        <end position="219"/>
    </location>
</feature>
<dbReference type="AlphaFoldDB" id="A0AAD5A7N3"/>
<keyword evidence="3 12" id="KW-0245">EGF-like domain</keyword>
<feature type="domain" description="Laminin G" evidence="13">
    <location>
        <begin position="477"/>
        <end position="669"/>
    </location>
</feature>
<dbReference type="SMART" id="SM00181">
    <property type="entry name" value="EGF"/>
    <property type="match status" value="3"/>
</dbReference>
<proteinExistence type="inferred from homology"/>
<dbReference type="InterPro" id="IPR000742">
    <property type="entry name" value="EGF"/>
</dbReference>
<dbReference type="GO" id="GO:0046872">
    <property type="term" value="F:metal ion binding"/>
    <property type="evidence" value="ECO:0007669"/>
    <property type="project" value="UniProtKB-KW"/>
</dbReference>
<evidence type="ECO:0000256" key="1">
    <source>
        <dbReference type="ARBA" id="ARBA00004479"/>
    </source>
</evidence>
<evidence type="ECO:0000256" key="5">
    <source>
        <dbReference type="ARBA" id="ARBA00022723"/>
    </source>
</evidence>
<comment type="similarity">
    <text evidence="2">Belongs to the neurexin family.</text>
</comment>
<keyword evidence="9" id="KW-0472">Membrane</keyword>
<evidence type="ECO:0000313" key="15">
    <source>
        <dbReference type="EMBL" id="KAI5610850.1"/>
    </source>
</evidence>
<keyword evidence="6" id="KW-0732">Signal</keyword>
<dbReference type="PANTHER" id="PTHR15036:SF57">
    <property type="entry name" value="NEUREXIN-3"/>
    <property type="match status" value="1"/>
</dbReference>
<dbReference type="EMBL" id="MU570271">
    <property type="protein sequence ID" value="KAI5610850.1"/>
    <property type="molecule type" value="Genomic_DNA"/>
</dbReference>
<dbReference type="FunFam" id="2.60.120.200:FF:000004">
    <property type="entry name" value="neurexin-1 isoform X1"/>
    <property type="match status" value="1"/>
</dbReference>
<dbReference type="InterPro" id="IPR050372">
    <property type="entry name" value="Neurexin-related_CASP"/>
</dbReference>
<evidence type="ECO:0000256" key="12">
    <source>
        <dbReference type="PROSITE-ProRule" id="PRU00076"/>
    </source>
</evidence>
<sequence length="1117" mass="123836">LLSTVLGSCLGLEFPGVRGQWARFLRWDASTKSDLSFRVKTDASTALVLYFDDGGYCDFLQLMVVEGKLQLRFSIDCAETTLVSGKRVNDSSWHSVTVSRSNLRTVLGLDGDSKADEVRPQRQYMKIVSDLFLGGVPQDIRTSALTLPTAKDLPPFKGVIRDLKYGNKEPTLLSSQRVRMDTEGICTENPCENGGICALVDGEPLCDCSKTEYIGQFCSEAQSFVKGRAHGKHGRRALSSHVICRVTEKLPKLTWFLSLPAREENVATFRGSEYFCYDLSQNPIQSSSDEITLSFKTWQRNGLILHTGKSADYVNLALKDGAVSLVINLGSGAFEAIVEPVNGKFNDNSWHDVKVTRNLRQVTFNRQSVEGSLSSGILDLFSFVTISVDGILTTTGYTQEDYTMLGSDDFFYVGGSPSTADLPGSPVSNNFMGCLKEVVYKNNDIRLELSRLARIVDPKMKIQGDVVFKCENVATLDPISFETPEAYISLPKWNTKRMGSISFDFRTSEPNGLILFTHGKPQDRKLAGSQKNAKVDFFAVELLDGSLYLLLDMGSGTIKVKATQNKVNDGSWYHVDIQRDGRSGTISVNSRRTPFTASGESEILDLEGDMYLGGLPENRAGLILPTELWTAMLNYGYVGCIRDLFIDGRSKDIRQIAEEQNGAGIKPSCNKVSGKQCESYPCKNKGVCKEGWNRFICDCTGTGFWSRTCEREASILSYDGSMYMKVMMPTVMHTEAEDVSLRFMSQRAYGLLMATTSRESADTLRLELDGSRVKLTVNLDCIRINCNSSKGPETLYAGQKLNDNEWHTVRVIRRGKTYKLTVDDDVAEGQMVGDHTRLEFHNIETGVMTERRFVSHIPSSFIGHLQSLRFNGLLYIDLCKNGDIDYCELNARFGMRSIIADPVTFKAKSSYLSLATLQAYTSMHLFFQFKTTSADGIILFNSGDGSDFIAVELVKGYIHYVFDLGNGPNLIKGNSDRALHDNQWHHVVITRDNSNLHTLKVDAKVVSQVVNGAKNLDLKGDLFIAGLGPNMYNSLPKLVASREGFKGCLASVDLNGRLPDLINDALFRSGQIERGCEGPSTTCQEDSCANMGVCIQQWENYTCDCSMTSFTGMHCND</sequence>
<dbReference type="Pfam" id="PF02210">
    <property type="entry name" value="Laminin_G_2"/>
    <property type="match status" value="5"/>
</dbReference>
<dbReference type="PANTHER" id="PTHR15036">
    <property type="entry name" value="PIKACHURIN-LIKE PROTEIN"/>
    <property type="match status" value="1"/>
</dbReference>
<feature type="non-terminal residue" evidence="15">
    <location>
        <position position="1117"/>
    </location>
</feature>
<evidence type="ECO:0000256" key="10">
    <source>
        <dbReference type="ARBA" id="ARBA00023157"/>
    </source>
</evidence>
<gene>
    <name evidence="15" type="ORF">C0J50_1589</name>
</gene>
<evidence type="ECO:0000259" key="14">
    <source>
        <dbReference type="PROSITE" id="PS50026"/>
    </source>
</evidence>
<evidence type="ECO:0000259" key="13">
    <source>
        <dbReference type="PROSITE" id="PS50025"/>
    </source>
</evidence>
<feature type="non-terminal residue" evidence="15">
    <location>
        <position position="1"/>
    </location>
</feature>
<evidence type="ECO:0000256" key="9">
    <source>
        <dbReference type="ARBA" id="ARBA00023136"/>
    </source>
</evidence>
<keyword evidence="5" id="KW-0479">Metal-binding</keyword>
<dbReference type="PROSITE" id="PS50026">
    <property type="entry name" value="EGF_3"/>
    <property type="match status" value="3"/>
</dbReference>
<dbReference type="Gene3D" id="2.10.25.10">
    <property type="entry name" value="Laminin"/>
    <property type="match status" value="3"/>
</dbReference>
<dbReference type="Proteomes" id="UP001205998">
    <property type="component" value="Unassembled WGS sequence"/>
</dbReference>
<comment type="function">
    <text evidence="11">Neuronal cell surface protein that may be involved in cell recognition and cell adhesion.</text>
</comment>
<comment type="subcellular location">
    <subcellularLocation>
        <location evidence="1">Membrane</location>
        <topology evidence="1">Single-pass type I membrane protein</topology>
    </subcellularLocation>
</comment>
<evidence type="ECO:0000256" key="2">
    <source>
        <dbReference type="ARBA" id="ARBA00010241"/>
    </source>
</evidence>
<dbReference type="FunFam" id="2.60.120.200:FF:000001">
    <property type="entry name" value="neurexin-1 isoform X1"/>
    <property type="match status" value="1"/>
</dbReference>
<dbReference type="InterPro" id="IPR013320">
    <property type="entry name" value="ConA-like_dom_sf"/>
</dbReference>
<feature type="domain" description="EGF-like" evidence="14">
    <location>
        <begin position="673"/>
        <end position="710"/>
    </location>
</feature>
<dbReference type="GO" id="GO:0016020">
    <property type="term" value="C:membrane"/>
    <property type="evidence" value="ECO:0007669"/>
    <property type="project" value="UniProtKB-SubCell"/>
</dbReference>
<organism evidence="15 16">
    <name type="scientific">Silurus asotus</name>
    <name type="common">Amur catfish</name>
    <name type="synonym">Parasilurus asotus</name>
    <dbReference type="NCBI Taxonomy" id="30991"/>
    <lineage>
        <taxon>Eukaryota</taxon>
        <taxon>Metazoa</taxon>
        <taxon>Chordata</taxon>
        <taxon>Craniata</taxon>
        <taxon>Vertebrata</taxon>
        <taxon>Euteleostomi</taxon>
        <taxon>Actinopterygii</taxon>
        <taxon>Neopterygii</taxon>
        <taxon>Teleostei</taxon>
        <taxon>Ostariophysi</taxon>
        <taxon>Siluriformes</taxon>
        <taxon>Siluridae</taxon>
        <taxon>Silurus</taxon>
    </lineage>
</organism>
<evidence type="ECO:0000256" key="3">
    <source>
        <dbReference type="ARBA" id="ARBA00022536"/>
    </source>
</evidence>
<reference evidence="15" key="1">
    <citation type="submission" date="2018-07" db="EMBL/GenBank/DDBJ databases">
        <title>Comparative genomics of catfishes provides insights into carnivory and benthic adaptation.</title>
        <authorList>
            <person name="Zhang Y."/>
            <person name="Wang D."/>
            <person name="Peng Z."/>
            <person name="Zheng S."/>
            <person name="Shao F."/>
            <person name="Tao W."/>
        </authorList>
    </citation>
    <scope>NUCLEOTIDE SEQUENCE</scope>
    <source>
        <strain evidence="15">Chongqing</strain>
    </source>
</reference>
<dbReference type="FunFam" id="2.10.25.10:FF:000015">
    <property type="entry name" value="neurexin-1 isoform X1"/>
    <property type="match status" value="1"/>
</dbReference>
<protein>
    <submittedName>
        <fullName evidence="15">Neurexin 3a isoform X4</fullName>
    </submittedName>
</protein>
<keyword evidence="16" id="KW-1185">Reference proteome</keyword>
<dbReference type="SMART" id="SM00282">
    <property type="entry name" value="LamG"/>
    <property type="match status" value="5"/>
</dbReference>
<keyword evidence="10" id="KW-1015">Disulfide bond</keyword>
<accession>A0AAD5A7N3</accession>
<dbReference type="FunFam" id="2.10.25.10:FF:000029">
    <property type="entry name" value="neurexin-1 isoform X1"/>
    <property type="match status" value="1"/>
</dbReference>
<feature type="domain" description="Laminin G" evidence="13">
    <location>
        <begin position="901"/>
        <end position="1076"/>
    </location>
</feature>
<name>A0AAD5A7N3_SILAS</name>
<evidence type="ECO:0000256" key="7">
    <source>
        <dbReference type="ARBA" id="ARBA00022737"/>
    </source>
</evidence>
<feature type="domain" description="Laminin G" evidence="13">
    <location>
        <begin position="715"/>
        <end position="887"/>
    </location>
</feature>
<dbReference type="CDD" id="cd00110">
    <property type="entry name" value="LamG"/>
    <property type="match status" value="5"/>
</dbReference>
<comment type="caution">
    <text evidence="12">Lacks conserved residue(s) required for the propagation of feature annotation.</text>
</comment>
<keyword evidence="8" id="KW-1133">Transmembrane helix</keyword>
<evidence type="ECO:0000313" key="16">
    <source>
        <dbReference type="Proteomes" id="UP001205998"/>
    </source>
</evidence>
<comment type="caution">
    <text evidence="15">The sequence shown here is derived from an EMBL/GenBank/DDBJ whole genome shotgun (WGS) entry which is preliminary data.</text>
</comment>
<evidence type="ECO:0000256" key="6">
    <source>
        <dbReference type="ARBA" id="ARBA00022729"/>
    </source>
</evidence>
<keyword evidence="4" id="KW-0812">Transmembrane</keyword>
<feature type="domain" description="Laminin G" evidence="13">
    <location>
        <begin position="11"/>
        <end position="191"/>
    </location>
</feature>
<dbReference type="Gene3D" id="2.60.120.200">
    <property type="match status" value="5"/>
</dbReference>
<evidence type="ECO:0000256" key="8">
    <source>
        <dbReference type="ARBA" id="ARBA00022989"/>
    </source>
</evidence>
<dbReference type="InterPro" id="IPR001791">
    <property type="entry name" value="Laminin_G"/>
</dbReference>